<evidence type="ECO:0000256" key="4">
    <source>
        <dbReference type="ARBA" id="ARBA00022679"/>
    </source>
</evidence>
<feature type="transmembrane region" description="Helical" evidence="8">
    <location>
        <begin position="225"/>
        <end position="245"/>
    </location>
</feature>
<dbReference type="PANTHER" id="PTHR33908:SF11">
    <property type="entry name" value="MEMBRANE PROTEIN"/>
    <property type="match status" value="1"/>
</dbReference>
<feature type="transmembrane region" description="Helical" evidence="8">
    <location>
        <begin position="383"/>
        <end position="401"/>
    </location>
</feature>
<accession>A0A0G1KWZ6</accession>
<evidence type="ECO:0000256" key="2">
    <source>
        <dbReference type="ARBA" id="ARBA00022475"/>
    </source>
</evidence>
<dbReference type="STRING" id="1618387.UW44_C0001G0016"/>
<feature type="transmembrane region" description="Helical" evidence="8">
    <location>
        <begin position="353"/>
        <end position="371"/>
    </location>
</feature>
<dbReference type="Proteomes" id="UP000034006">
    <property type="component" value="Unassembled WGS sequence"/>
</dbReference>
<feature type="transmembrane region" description="Helical" evidence="8">
    <location>
        <begin position="152"/>
        <end position="170"/>
    </location>
</feature>
<feature type="transmembrane region" description="Helical" evidence="8">
    <location>
        <begin position="93"/>
        <end position="114"/>
    </location>
</feature>
<comment type="caution">
    <text evidence="9">The sequence shown here is derived from an EMBL/GenBank/DDBJ whole genome shotgun (WGS) entry which is preliminary data.</text>
</comment>
<proteinExistence type="predicted"/>
<dbReference type="InterPro" id="IPR050297">
    <property type="entry name" value="LipidA_mod_glycosyltrf_83"/>
</dbReference>
<sequence length="567" mass="64141">MKIRNILSRYWPLLLVLLLGAGLRFYGLLQNPISLFSDEVDIGYQVQSFLSNGRDYQGNFLPLQFHSFSDVRTALPIYATALVSLLPNVSLDLAIRLTPALFAILGLLVIYLLANNLSELFGLGSKAAPFNLGFWSALILSVIPWHFTYSRIGFELSMLFTFYLTGLFFYTRFLRNQGVKNLIVSIVLFSLTPLIYSTAKLALIFVPVVLITIPGSNEYLWGKKISLWFLLLFIPLGLIFVNGGAAQRFSEISIFTDPTTPTEIDFLRKEDLGPKAPVGSQTYFLSKAVHNKVIYPLDVFLKNVVRPISFDYLFLQGDTNPRHAVQGWGMLEKALLIPLLFGLYKLAEGKQKRFLIFLSILTVAAIIPSALTRDGATHSSRTFMLILPLVLVISFGFYNLFSSSRWLTALVLGLLMIDSSLYLHDYWYHYRYTSERSWSAGMKDLMQSVSKHPGQPVVISPKYEYPLIFYLYYNGFEPRKFQDFERQNTVYNSTSGNFNLDGNRIGDSNLYIASLVDYKNKPTVLLPNAVYYLTRSEVDTSAIGSVATIGDIISLPSGEPLYYEVHY</sequence>
<evidence type="ECO:0000256" key="5">
    <source>
        <dbReference type="ARBA" id="ARBA00022692"/>
    </source>
</evidence>
<dbReference type="GO" id="GO:0005886">
    <property type="term" value="C:plasma membrane"/>
    <property type="evidence" value="ECO:0007669"/>
    <property type="project" value="UniProtKB-SubCell"/>
</dbReference>
<organism evidence="9 10">
    <name type="scientific">Candidatus Collierbacteria bacterium GW2011_GWB2_44_22</name>
    <dbReference type="NCBI Taxonomy" id="1618387"/>
    <lineage>
        <taxon>Bacteria</taxon>
        <taxon>Candidatus Collieribacteriota</taxon>
    </lineage>
</organism>
<evidence type="ECO:0000313" key="9">
    <source>
        <dbReference type="EMBL" id="KKT52464.1"/>
    </source>
</evidence>
<dbReference type="PANTHER" id="PTHR33908">
    <property type="entry name" value="MANNOSYLTRANSFERASE YKCB-RELATED"/>
    <property type="match status" value="1"/>
</dbReference>
<feature type="transmembrane region" description="Helical" evidence="8">
    <location>
        <begin position="182"/>
        <end position="213"/>
    </location>
</feature>
<gene>
    <name evidence="9" type="ORF">UW44_C0001G0016</name>
</gene>
<reference evidence="9 10" key="1">
    <citation type="journal article" date="2015" name="Nature">
        <title>rRNA introns, odd ribosomes, and small enigmatic genomes across a large radiation of phyla.</title>
        <authorList>
            <person name="Brown C.T."/>
            <person name="Hug L.A."/>
            <person name="Thomas B.C."/>
            <person name="Sharon I."/>
            <person name="Castelle C.J."/>
            <person name="Singh A."/>
            <person name="Wilkins M.J."/>
            <person name="Williams K.H."/>
            <person name="Banfield J.F."/>
        </authorList>
    </citation>
    <scope>NUCLEOTIDE SEQUENCE [LARGE SCALE GENOMIC DNA]</scope>
</reference>
<evidence type="ECO:0000313" key="10">
    <source>
        <dbReference type="Proteomes" id="UP000034006"/>
    </source>
</evidence>
<evidence type="ECO:0000256" key="3">
    <source>
        <dbReference type="ARBA" id="ARBA00022676"/>
    </source>
</evidence>
<keyword evidence="5 8" id="KW-0812">Transmembrane</keyword>
<feature type="transmembrane region" description="Helical" evidence="8">
    <location>
        <begin position="12"/>
        <end position="29"/>
    </location>
</feature>
<dbReference type="GO" id="GO:0016763">
    <property type="term" value="F:pentosyltransferase activity"/>
    <property type="evidence" value="ECO:0007669"/>
    <property type="project" value="TreeGrafter"/>
</dbReference>
<evidence type="ECO:0000256" key="1">
    <source>
        <dbReference type="ARBA" id="ARBA00004651"/>
    </source>
</evidence>
<evidence type="ECO:0000256" key="6">
    <source>
        <dbReference type="ARBA" id="ARBA00022989"/>
    </source>
</evidence>
<protein>
    <submittedName>
        <fullName evidence="9">Glycosyl transferase family 39</fullName>
    </submittedName>
</protein>
<dbReference type="AlphaFoldDB" id="A0A0G1KWZ6"/>
<comment type="subcellular location">
    <subcellularLocation>
        <location evidence="1">Cell membrane</location>
        <topology evidence="1">Multi-pass membrane protein</topology>
    </subcellularLocation>
</comment>
<dbReference type="GO" id="GO:0009103">
    <property type="term" value="P:lipopolysaccharide biosynthetic process"/>
    <property type="evidence" value="ECO:0007669"/>
    <property type="project" value="UniProtKB-ARBA"/>
</dbReference>
<keyword evidence="3" id="KW-0328">Glycosyltransferase</keyword>
<dbReference type="EMBL" id="LCIH01000001">
    <property type="protein sequence ID" value="KKT52464.1"/>
    <property type="molecule type" value="Genomic_DNA"/>
</dbReference>
<keyword evidence="6 8" id="KW-1133">Transmembrane helix</keyword>
<keyword evidence="2" id="KW-1003">Cell membrane</keyword>
<evidence type="ECO:0000256" key="8">
    <source>
        <dbReference type="SAM" id="Phobius"/>
    </source>
</evidence>
<evidence type="ECO:0000256" key="7">
    <source>
        <dbReference type="ARBA" id="ARBA00023136"/>
    </source>
</evidence>
<feature type="transmembrane region" description="Helical" evidence="8">
    <location>
        <begin position="407"/>
        <end position="428"/>
    </location>
</feature>
<keyword evidence="4 9" id="KW-0808">Transferase</keyword>
<name>A0A0G1KWZ6_9BACT</name>
<feature type="transmembrane region" description="Helical" evidence="8">
    <location>
        <begin position="126"/>
        <end position="146"/>
    </location>
</feature>
<keyword evidence="7 8" id="KW-0472">Membrane</keyword>